<accession>A0A7R9AI53</accession>
<sequence>CPLPIRWKAASACVVARDMKYVDCKNCFEAVSEGNLQKLASTLEFARMIEINGDFEWIRRYSDYELCMVLDYELCMVLDYELCLVHDVDMHLSKQFIVTILLCPSQKVVNKTGTTQAALADETSGIGKCVQDRLSQNFEYCRRILNGEVAMPNGTDISGRMGRMMSGMMSMLGLSDADQKSLLRIMQAMKCLDVTGRATLDAQCRQQSGVSNDPTFDKLNTAHQCVHDKVDKAYMAMYPQANPTVRSFADDVDTDTDAQGS</sequence>
<dbReference type="AlphaFoldDB" id="A0A7R9AI53"/>
<keyword evidence="2" id="KW-1185">Reference proteome</keyword>
<feature type="non-terminal residue" evidence="1">
    <location>
        <position position="1"/>
    </location>
</feature>
<reference evidence="1" key="1">
    <citation type="submission" date="2020-11" db="EMBL/GenBank/DDBJ databases">
        <authorList>
            <person name="Tran Van P."/>
        </authorList>
    </citation>
    <scope>NUCLEOTIDE SEQUENCE</scope>
</reference>
<name>A0A7R9AI53_9CRUS</name>
<organism evidence="1">
    <name type="scientific">Darwinula stevensoni</name>
    <dbReference type="NCBI Taxonomy" id="69355"/>
    <lineage>
        <taxon>Eukaryota</taxon>
        <taxon>Metazoa</taxon>
        <taxon>Ecdysozoa</taxon>
        <taxon>Arthropoda</taxon>
        <taxon>Crustacea</taxon>
        <taxon>Oligostraca</taxon>
        <taxon>Ostracoda</taxon>
        <taxon>Podocopa</taxon>
        <taxon>Podocopida</taxon>
        <taxon>Darwinulocopina</taxon>
        <taxon>Darwinuloidea</taxon>
        <taxon>Darwinulidae</taxon>
        <taxon>Darwinula</taxon>
    </lineage>
</organism>
<evidence type="ECO:0000313" key="2">
    <source>
        <dbReference type="Proteomes" id="UP000677054"/>
    </source>
</evidence>
<dbReference type="EMBL" id="LR911065">
    <property type="protein sequence ID" value="CAD7254674.1"/>
    <property type="molecule type" value="Genomic_DNA"/>
</dbReference>
<proteinExistence type="predicted"/>
<evidence type="ECO:0000313" key="1">
    <source>
        <dbReference type="EMBL" id="CAD7254674.1"/>
    </source>
</evidence>
<dbReference type="EMBL" id="CAJPEV010011547">
    <property type="protein sequence ID" value="CAG0906276.1"/>
    <property type="molecule type" value="Genomic_DNA"/>
</dbReference>
<protein>
    <submittedName>
        <fullName evidence="1">Uncharacterized protein</fullName>
    </submittedName>
</protein>
<gene>
    <name evidence="1" type="ORF">DSTB1V02_LOCUS14420</name>
</gene>
<dbReference type="Proteomes" id="UP000677054">
    <property type="component" value="Unassembled WGS sequence"/>
</dbReference>